<dbReference type="PROSITE" id="PS51500">
    <property type="entry name" value="SIN"/>
    <property type="match status" value="1"/>
</dbReference>
<dbReference type="GO" id="GO:0046983">
    <property type="term" value="F:protein dimerization activity"/>
    <property type="evidence" value="ECO:0007669"/>
    <property type="project" value="InterPro"/>
</dbReference>
<dbReference type="InterPro" id="IPR036281">
    <property type="entry name" value="SinR/SinI_dimer_dom_sf"/>
</dbReference>
<name>A0A1I0YR07_9BACI</name>
<evidence type="ECO:0000313" key="2">
    <source>
        <dbReference type="EMBL" id="SFB15642.1"/>
    </source>
</evidence>
<dbReference type="RefSeq" id="WP_090237832.1">
    <property type="nucleotide sequence ID" value="NZ_FOJW01000008.1"/>
</dbReference>
<organism evidence="2 3">
    <name type="scientific">Lentibacillus halodurans</name>
    <dbReference type="NCBI Taxonomy" id="237679"/>
    <lineage>
        <taxon>Bacteria</taxon>
        <taxon>Bacillati</taxon>
        <taxon>Bacillota</taxon>
        <taxon>Bacilli</taxon>
        <taxon>Bacillales</taxon>
        <taxon>Bacillaceae</taxon>
        <taxon>Lentibacillus</taxon>
    </lineage>
</organism>
<evidence type="ECO:0000313" key="3">
    <source>
        <dbReference type="Proteomes" id="UP000198642"/>
    </source>
</evidence>
<dbReference type="AlphaFoldDB" id="A0A1I0YR07"/>
<dbReference type="GO" id="GO:0006355">
    <property type="term" value="P:regulation of DNA-templated transcription"/>
    <property type="evidence" value="ECO:0007669"/>
    <property type="project" value="InterPro"/>
</dbReference>
<dbReference type="EMBL" id="FOJW01000008">
    <property type="protein sequence ID" value="SFB15642.1"/>
    <property type="molecule type" value="Genomic_DNA"/>
</dbReference>
<dbReference type="InterPro" id="IPR010981">
    <property type="entry name" value="SinR/SinI_dimer_dom"/>
</dbReference>
<dbReference type="Proteomes" id="UP000198642">
    <property type="component" value="Unassembled WGS sequence"/>
</dbReference>
<proteinExistence type="predicted"/>
<evidence type="ECO:0000259" key="1">
    <source>
        <dbReference type="PROSITE" id="PS51500"/>
    </source>
</evidence>
<gene>
    <name evidence="2" type="ORF">SAMN04488072_108108</name>
</gene>
<protein>
    <submittedName>
        <fullName evidence="2">MerR, DNA binding</fullName>
    </submittedName>
</protein>
<dbReference type="SUPFAM" id="SSF47406">
    <property type="entry name" value="SinR repressor dimerisation domain-like"/>
    <property type="match status" value="1"/>
</dbReference>
<keyword evidence="3" id="KW-1185">Reference proteome</keyword>
<sequence>MDMEPLDKEWIALILKAKRMGMTIDEIRLYLQHNRQHVTYSKERLVKGEKAD</sequence>
<dbReference type="Pfam" id="PF08671">
    <property type="entry name" value="SinI"/>
    <property type="match status" value="1"/>
</dbReference>
<feature type="domain" description="Sin" evidence="1">
    <location>
        <begin position="1"/>
        <end position="35"/>
    </location>
</feature>
<accession>A0A1I0YR07</accession>
<reference evidence="2 3" key="1">
    <citation type="submission" date="2016-10" db="EMBL/GenBank/DDBJ databases">
        <authorList>
            <person name="de Groot N.N."/>
        </authorList>
    </citation>
    <scope>NUCLEOTIDE SEQUENCE [LARGE SCALE GENOMIC DNA]</scope>
    <source>
        <strain evidence="2 3">CGMCC 1.3702</strain>
    </source>
</reference>